<organism evidence="2 3">
    <name type="scientific">Neolewinella antarctica</name>
    <dbReference type="NCBI Taxonomy" id="442734"/>
    <lineage>
        <taxon>Bacteria</taxon>
        <taxon>Pseudomonadati</taxon>
        <taxon>Bacteroidota</taxon>
        <taxon>Saprospiria</taxon>
        <taxon>Saprospirales</taxon>
        <taxon>Lewinellaceae</taxon>
        <taxon>Neolewinella</taxon>
    </lineage>
</organism>
<comment type="caution">
    <text evidence="2">The sequence shown here is derived from an EMBL/GenBank/DDBJ whole genome shotgun (WGS) entry which is preliminary data.</text>
</comment>
<accession>A0ABX0X6F2</accession>
<feature type="region of interest" description="Disordered" evidence="1">
    <location>
        <begin position="115"/>
        <end position="146"/>
    </location>
</feature>
<feature type="compositionally biased region" description="Low complexity" evidence="1">
    <location>
        <begin position="135"/>
        <end position="146"/>
    </location>
</feature>
<gene>
    <name evidence="2" type="ORF">GGR27_000276</name>
</gene>
<evidence type="ECO:0000313" key="3">
    <source>
        <dbReference type="Proteomes" id="UP000770785"/>
    </source>
</evidence>
<dbReference type="EMBL" id="JAATJH010000001">
    <property type="protein sequence ID" value="NJC24795.1"/>
    <property type="molecule type" value="Genomic_DNA"/>
</dbReference>
<sequence>MKVLLIAPAVGPPFNISAAVDTVVEVSEEKGKLLIKSGLGVDNADLTGKKAEKAINAKVAVAEKAVMKVVETIDNIPDAAPKVANNTAPVPPVIATSVPDRTKEVPTTEELVEGAAAGAEEAAKAAKPVKKTTTKKTTATAKAKAK</sequence>
<reference evidence="2 3" key="1">
    <citation type="submission" date="2020-03" db="EMBL/GenBank/DDBJ databases">
        <title>Genomic Encyclopedia of Type Strains, Phase IV (KMG-IV): sequencing the most valuable type-strain genomes for metagenomic binning, comparative biology and taxonomic classification.</title>
        <authorList>
            <person name="Goeker M."/>
        </authorList>
    </citation>
    <scope>NUCLEOTIDE SEQUENCE [LARGE SCALE GENOMIC DNA]</scope>
    <source>
        <strain evidence="2 3">DSM 105096</strain>
    </source>
</reference>
<dbReference type="RefSeq" id="WP_168035603.1">
    <property type="nucleotide sequence ID" value="NZ_JAATJH010000001.1"/>
</dbReference>
<proteinExistence type="predicted"/>
<evidence type="ECO:0000313" key="2">
    <source>
        <dbReference type="EMBL" id="NJC24795.1"/>
    </source>
</evidence>
<keyword evidence="3" id="KW-1185">Reference proteome</keyword>
<dbReference type="Proteomes" id="UP000770785">
    <property type="component" value="Unassembled WGS sequence"/>
</dbReference>
<protein>
    <submittedName>
        <fullName evidence="2">Uncharacterized protein</fullName>
    </submittedName>
</protein>
<name>A0ABX0X6F2_9BACT</name>
<evidence type="ECO:0000256" key="1">
    <source>
        <dbReference type="SAM" id="MobiDB-lite"/>
    </source>
</evidence>